<gene>
    <name evidence="2" type="ORF">AsAng_0037230</name>
    <name evidence="3" type="ORF">AsAng_0037860</name>
</gene>
<dbReference type="AlphaFoldDB" id="A0A915YGZ2"/>
<feature type="transmembrane region" description="Helical" evidence="1">
    <location>
        <begin position="59"/>
        <end position="81"/>
    </location>
</feature>
<dbReference type="Proteomes" id="UP001060919">
    <property type="component" value="Chromosome"/>
</dbReference>
<keyword evidence="1" id="KW-0472">Membrane</keyword>
<evidence type="ECO:0000256" key="1">
    <source>
        <dbReference type="SAM" id="Phobius"/>
    </source>
</evidence>
<dbReference type="EMBL" id="AP026867">
    <property type="protein sequence ID" value="BDS12995.1"/>
    <property type="molecule type" value="Genomic_DNA"/>
</dbReference>
<feature type="transmembrane region" description="Helical" evidence="1">
    <location>
        <begin position="7"/>
        <end position="24"/>
    </location>
</feature>
<keyword evidence="4" id="KW-1185">Reference proteome</keyword>
<keyword evidence="1" id="KW-0812">Transmembrane</keyword>
<dbReference type="KEGG" id="aup:AsAng_0037230"/>
<protein>
    <submittedName>
        <fullName evidence="2">Uncharacterized protein</fullName>
    </submittedName>
</protein>
<evidence type="ECO:0000313" key="4">
    <source>
        <dbReference type="Proteomes" id="UP001060919"/>
    </source>
</evidence>
<evidence type="ECO:0000313" key="3">
    <source>
        <dbReference type="EMBL" id="BDS13058.1"/>
    </source>
</evidence>
<accession>A0A915YGZ2</accession>
<proteinExistence type="predicted"/>
<evidence type="ECO:0000313" key="2">
    <source>
        <dbReference type="EMBL" id="BDS12995.1"/>
    </source>
</evidence>
<dbReference type="RefSeq" id="WP_264788327.1">
    <property type="nucleotide sequence ID" value="NZ_AP026867.1"/>
</dbReference>
<dbReference type="KEGG" id="aup:AsAng_0037860"/>
<name>A0A915YGZ2_9BACT</name>
<dbReference type="EMBL" id="AP026867">
    <property type="protein sequence ID" value="BDS13058.1"/>
    <property type="molecule type" value="Genomic_DNA"/>
</dbReference>
<keyword evidence="1" id="KW-1133">Transmembrane helix</keyword>
<reference evidence="2" key="1">
    <citation type="submission" date="2022-09" db="EMBL/GenBank/DDBJ databases">
        <title>Aureispira anguillicida sp. nov., isolated from Leptocephalus of Japanese eel Anguilla japonica.</title>
        <authorList>
            <person name="Yuasa K."/>
            <person name="Mekata T."/>
            <person name="Ikunari K."/>
        </authorList>
    </citation>
    <scope>NUCLEOTIDE SEQUENCE</scope>
    <source>
        <strain evidence="2">EL160426</strain>
    </source>
</reference>
<sequence length="95" mass="11011">MKALFKVIARLIVPFFNVSLYQLSDGIDSLVLKLKFIGLKQQANRIMTLSEVIEYQQGVIILLDSVKCLFMLLSLVFFFLANQATFRQYFKKRNA</sequence>
<organism evidence="2 4">
    <name type="scientific">Aureispira anguillae</name>
    <dbReference type="NCBI Taxonomy" id="2864201"/>
    <lineage>
        <taxon>Bacteria</taxon>
        <taxon>Pseudomonadati</taxon>
        <taxon>Bacteroidota</taxon>
        <taxon>Saprospiria</taxon>
        <taxon>Saprospirales</taxon>
        <taxon>Saprospiraceae</taxon>
        <taxon>Aureispira</taxon>
    </lineage>
</organism>